<organism evidence="2 3">
    <name type="scientific">Pseudozyma hubeiensis (strain SY62)</name>
    <name type="common">Yeast</name>
    <dbReference type="NCBI Taxonomy" id="1305764"/>
    <lineage>
        <taxon>Eukaryota</taxon>
        <taxon>Fungi</taxon>
        <taxon>Dikarya</taxon>
        <taxon>Basidiomycota</taxon>
        <taxon>Ustilaginomycotina</taxon>
        <taxon>Ustilaginomycetes</taxon>
        <taxon>Ustilaginales</taxon>
        <taxon>Ustilaginaceae</taxon>
        <taxon>Pseudozyma</taxon>
    </lineage>
</organism>
<name>R9P7U8_PSEHS</name>
<sequence>MASDNATPGQVHIEFADGGRMVLPESFRPGDPSFWASVIADTVRAGKSSASMLASRMDLPSLNSPLASTTLAATAAPPFLASSPHDDPGDAMASTAAVPFTAASPNEDLHDAVAETVAMKREIPDPDPDYTSEEEDHDSEDEVEVVSTSRIKLVGRPVLTVKLRRPQSTTTDNASTAEQQLFTHTSTRELIVDRHGVECTSCQELDLECIDVPSPRGYRCVGCQQLKRSCDWGEAWLRNNRIHKYMNCLKDGYSLEDADQEVYEYLGILGGPLDKVKTYSWMAPSAVPSGSGRQAL</sequence>
<keyword evidence="3" id="KW-1185">Reference proteome</keyword>
<accession>R9P7U8</accession>
<dbReference type="Proteomes" id="UP000014071">
    <property type="component" value="Unassembled WGS sequence"/>
</dbReference>
<proteinExistence type="predicted"/>
<feature type="region of interest" description="Disordered" evidence="1">
    <location>
        <begin position="121"/>
        <end position="146"/>
    </location>
</feature>
<evidence type="ECO:0000313" key="2">
    <source>
        <dbReference type="EMBL" id="GAC97473.1"/>
    </source>
</evidence>
<dbReference type="GeneID" id="24110339"/>
<dbReference type="OrthoDB" id="10479483at2759"/>
<dbReference type="EMBL" id="DF238810">
    <property type="protein sequence ID" value="GAC97473.1"/>
    <property type="molecule type" value="Genomic_DNA"/>
</dbReference>
<dbReference type="AlphaFoldDB" id="R9P7U8"/>
<dbReference type="RefSeq" id="XP_012191060.1">
    <property type="nucleotide sequence ID" value="XM_012335670.1"/>
</dbReference>
<gene>
    <name evidence="2" type="ORF">PHSY_005059</name>
</gene>
<evidence type="ECO:0000313" key="3">
    <source>
        <dbReference type="Proteomes" id="UP000014071"/>
    </source>
</evidence>
<reference evidence="3" key="1">
    <citation type="journal article" date="2013" name="Genome Announc.">
        <title>Draft genome sequence of the basidiomycetous yeast-like fungus Pseudozyma hubeiensis SY62, which produces an abundant amount of the biosurfactant mannosylerythritol lipids.</title>
        <authorList>
            <person name="Konishi M."/>
            <person name="Hatada Y."/>
            <person name="Horiuchi J."/>
        </authorList>
    </citation>
    <scope>NUCLEOTIDE SEQUENCE [LARGE SCALE GENOMIC DNA]</scope>
    <source>
        <strain evidence="3">SY62</strain>
    </source>
</reference>
<protein>
    <submittedName>
        <fullName evidence="2">Zinc finger transcription factor</fullName>
    </submittedName>
</protein>
<evidence type="ECO:0000256" key="1">
    <source>
        <dbReference type="SAM" id="MobiDB-lite"/>
    </source>
</evidence>
<dbReference type="HOGENOM" id="CLU_940496_0_0_1"/>
<feature type="compositionally biased region" description="Acidic residues" evidence="1">
    <location>
        <begin position="125"/>
        <end position="144"/>
    </location>
</feature>